<dbReference type="HOGENOM" id="CLU_010194_2_10_6"/>
<comment type="caution">
    <text evidence="5">The sequence shown here is derived from an EMBL/GenBank/DDBJ whole genome shotgun (WGS) entry which is preliminary data.</text>
</comment>
<dbReference type="Pfam" id="PF00106">
    <property type="entry name" value="adh_short"/>
    <property type="match status" value="1"/>
</dbReference>
<dbReference type="Proteomes" id="UP000005467">
    <property type="component" value="Unassembled WGS sequence"/>
</dbReference>
<keyword evidence="2" id="KW-0560">Oxidoreductase</keyword>
<evidence type="ECO:0000256" key="3">
    <source>
        <dbReference type="RuleBase" id="RU000363"/>
    </source>
</evidence>
<dbReference type="PROSITE" id="PS00061">
    <property type="entry name" value="ADH_SHORT"/>
    <property type="match status" value="1"/>
</dbReference>
<dbReference type="PANTHER" id="PTHR42901">
    <property type="entry name" value="ALCOHOL DEHYDROGENASE"/>
    <property type="match status" value="1"/>
</dbReference>
<accession>E8KGA2</accession>
<comment type="similarity">
    <text evidence="1 3">Belongs to the short-chain dehydrogenases/reductases (SDR) family.</text>
</comment>
<dbReference type="AlphaFoldDB" id="E8KGA2"/>
<dbReference type="PRINTS" id="PR00081">
    <property type="entry name" value="GDHRDH"/>
</dbReference>
<evidence type="ECO:0000313" key="5">
    <source>
        <dbReference type="EMBL" id="EFX92034.1"/>
    </source>
</evidence>
<organism evidence="5 6">
    <name type="scientific">Actinobacillus ureae ATCC 25976</name>
    <dbReference type="NCBI Taxonomy" id="887324"/>
    <lineage>
        <taxon>Bacteria</taxon>
        <taxon>Pseudomonadati</taxon>
        <taxon>Pseudomonadota</taxon>
        <taxon>Gammaproteobacteria</taxon>
        <taxon>Pasteurellales</taxon>
        <taxon>Pasteurellaceae</taxon>
        <taxon>Actinobacillus</taxon>
    </lineage>
</organism>
<evidence type="ECO:0000256" key="1">
    <source>
        <dbReference type="ARBA" id="ARBA00006484"/>
    </source>
</evidence>
<dbReference type="InterPro" id="IPR036291">
    <property type="entry name" value="NAD(P)-bd_dom_sf"/>
</dbReference>
<dbReference type="FunFam" id="3.40.50.720:FF:000047">
    <property type="entry name" value="NADP-dependent L-serine/L-allo-threonine dehydrogenase"/>
    <property type="match status" value="1"/>
</dbReference>
<dbReference type="PRINTS" id="PR00080">
    <property type="entry name" value="SDRFAMILY"/>
</dbReference>
<dbReference type="InterPro" id="IPR020904">
    <property type="entry name" value="Sc_DH/Rdtase_CS"/>
</dbReference>
<keyword evidence="6" id="KW-1185">Reference proteome</keyword>
<feature type="transmembrane region" description="Helical" evidence="4">
    <location>
        <begin position="20"/>
        <end position="39"/>
    </location>
</feature>
<dbReference type="Gene3D" id="3.40.50.720">
    <property type="entry name" value="NAD(P)-binding Rossmann-like Domain"/>
    <property type="match status" value="1"/>
</dbReference>
<evidence type="ECO:0000313" key="6">
    <source>
        <dbReference type="Proteomes" id="UP000005467"/>
    </source>
</evidence>
<keyword evidence="4" id="KW-0472">Membrane</keyword>
<dbReference type="EMBL" id="AEVG01000059">
    <property type="protein sequence ID" value="EFX92034.1"/>
    <property type="molecule type" value="Genomic_DNA"/>
</dbReference>
<dbReference type="SUPFAM" id="SSF51735">
    <property type="entry name" value="NAD(P)-binding Rossmann-fold domains"/>
    <property type="match status" value="1"/>
</dbReference>
<reference evidence="5 6" key="1">
    <citation type="submission" date="2011-01" db="EMBL/GenBank/DDBJ databases">
        <authorList>
            <person name="Muzny D."/>
            <person name="Qin X."/>
            <person name="Deng J."/>
            <person name="Jiang H."/>
            <person name="Liu Y."/>
            <person name="Qu J."/>
            <person name="Song X.-Z."/>
            <person name="Zhang L."/>
            <person name="Thornton R."/>
            <person name="Coyle M."/>
            <person name="Francisco L."/>
            <person name="Jackson L."/>
            <person name="Javaid M."/>
            <person name="Korchina V."/>
            <person name="Kovar C."/>
            <person name="Mata R."/>
            <person name="Mathew T."/>
            <person name="Ngo R."/>
            <person name="Nguyen L."/>
            <person name="Nguyen N."/>
            <person name="Okwuonu G."/>
            <person name="Ongeri F."/>
            <person name="Pham C."/>
            <person name="Simmons D."/>
            <person name="Wilczek-Boney K."/>
            <person name="Hale W."/>
            <person name="Jakkamsetti A."/>
            <person name="Pham P."/>
            <person name="Ruth R."/>
            <person name="San Lucas F."/>
            <person name="Warren J."/>
            <person name="Zhang J."/>
            <person name="Zhao Z."/>
            <person name="Zhou C."/>
            <person name="Zhu D."/>
            <person name="Lee S."/>
            <person name="Bess C."/>
            <person name="Blankenburg K."/>
            <person name="Forbes L."/>
            <person name="Fu Q."/>
            <person name="Gubbala S."/>
            <person name="Hirani K."/>
            <person name="Jayaseelan J.C."/>
            <person name="Lara F."/>
            <person name="Munidasa M."/>
            <person name="Palculict T."/>
            <person name="Patil S."/>
            <person name="Pu L.-L."/>
            <person name="Saada N."/>
            <person name="Tang L."/>
            <person name="Weissenberger G."/>
            <person name="Zhu Y."/>
            <person name="Hemphill L."/>
            <person name="Shang Y."/>
            <person name="Youmans B."/>
            <person name="Ayvaz T."/>
            <person name="Ross M."/>
            <person name="Santibanez J."/>
            <person name="Aqrawi P."/>
            <person name="Gross S."/>
            <person name="Joshi V."/>
            <person name="Fowler G."/>
            <person name="Nazareth L."/>
            <person name="Reid J."/>
            <person name="Worley K."/>
            <person name="Petrosino J."/>
            <person name="Highlander S."/>
            <person name="Gibbs R."/>
        </authorList>
    </citation>
    <scope>NUCLEOTIDE SEQUENCE [LARGE SCALE GENOMIC DNA]</scope>
    <source>
        <strain evidence="5 6">ATCC 25976</strain>
    </source>
</reference>
<protein>
    <submittedName>
        <fullName evidence="5">Oxidoreductase, short chain dehydrogenase/reductase family protein</fullName>
    </submittedName>
</protein>
<dbReference type="GO" id="GO:0016616">
    <property type="term" value="F:oxidoreductase activity, acting on the CH-OH group of donors, NAD or NADP as acceptor"/>
    <property type="evidence" value="ECO:0007669"/>
    <property type="project" value="UniProtKB-ARBA"/>
</dbReference>
<gene>
    <name evidence="5" type="ORF">HMPREF0027_0869</name>
</gene>
<evidence type="ECO:0000256" key="2">
    <source>
        <dbReference type="ARBA" id="ARBA00023002"/>
    </source>
</evidence>
<sequence length="266" mass="29135">MTACYLDNFNNDKRANTMKTALVTGATAGFGLAICKLLIKSGYKVIGTGRRKERLAELHSQLGNNFLPLAFDIRDEEATTQALNNRPAGWQQVDLLVNNAGLALGLEPAYKTDLKDWYQMIDTNIKGLVTVTRLILPEMVERNSGHIINLGSIAGNYPYSGGNVYGGTKAFVKQFSLNLRADLAGTKVRVTNVEPGLCGGTEFSNVRFKGDDDKAAKVYENVNYVAPEDIANIVLWLNQQPEHVNINRIEVMPTAQTFSPLAVARG</sequence>
<keyword evidence="4" id="KW-1133">Transmembrane helix</keyword>
<name>E8KGA2_9PAST</name>
<dbReference type="CDD" id="cd05346">
    <property type="entry name" value="SDR_c5"/>
    <property type="match status" value="1"/>
</dbReference>
<proteinExistence type="inferred from homology"/>
<dbReference type="InterPro" id="IPR002347">
    <property type="entry name" value="SDR_fam"/>
</dbReference>
<evidence type="ECO:0000256" key="4">
    <source>
        <dbReference type="SAM" id="Phobius"/>
    </source>
</evidence>
<dbReference type="PANTHER" id="PTHR42901:SF1">
    <property type="entry name" value="ALCOHOL DEHYDROGENASE"/>
    <property type="match status" value="1"/>
</dbReference>
<keyword evidence="4" id="KW-0812">Transmembrane</keyword>